<evidence type="ECO:0000259" key="4">
    <source>
        <dbReference type="PROSITE" id="PS51677"/>
    </source>
</evidence>
<dbReference type="CDD" id="cd10917">
    <property type="entry name" value="CE4_NodB_like_6s_7s"/>
    <property type="match status" value="1"/>
</dbReference>
<dbReference type="GO" id="GO:0046872">
    <property type="term" value="F:metal ion binding"/>
    <property type="evidence" value="ECO:0007669"/>
    <property type="project" value="UniProtKB-KW"/>
</dbReference>
<keyword evidence="2" id="KW-0378">Hydrolase</keyword>
<evidence type="ECO:0000256" key="3">
    <source>
        <dbReference type="SAM" id="MobiDB-lite"/>
    </source>
</evidence>
<keyword evidence="1" id="KW-0479">Metal-binding</keyword>
<evidence type="ECO:0000313" key="5">
    <source>
        <dbReference type="EMBL" id="AJD73978.1"/>
    </source>
</evidence>
<dbReference type="PANTHER" id="PTHR10587">
    <property type="entry name" value="GLYCOSYL TRANSFERASE-RELATED"/>
    <property type="match status" value="1"/>
</dbReference>
<dbReference type="SUPFAM" id="SSF88713">
    <property type="entry name" value="Glycoside hydrolase/deacetylase"/>
    <property type="match status" value="1"/>
</dbReference>
<dbReference type="Pfam" id="PF01522">
    <property type="entry name" value="Polysacc_deac_1"/>
    <property type="match status" value="1"/>
</dbReference>
<feature type="region of interest" description="Disordered" evidence="3">
    <location>
        <begin position="1"/>
        <end position="21"/>
    </location>
</feature>
<dbReference type="GO" id="GO:0016020">
    <property type="term" value="C:membrane"/>
    <property type="evidence" value="ECO:0007669"/>
    <property type="project" value="TreeGrafter"/>
</dbReference>
<dbReference type="GO" id="GO:0005975">
    <property type="term" value="P:carbohydrate metabolic process"/>
    <property type="evidence" value="ECO:0007669"/>
    <property type="project" value="InterPro"/>
</dbReference>
<accession>A0A0B4ZN67</accession>
<dbReference type="GO" id="GO:0016810">
    <property type="term" value="F:hydrolase activity, acting on carbon-nitrogen (but not peptide) bonds"/>
    <property type="evidence" value="ECO:0007669"/>
    <property type="project" value="InterPro"/>
</dbReference>
<feature type="domain" description="NodB homology" evidence="4">
    <location>
        <begin position="186"/>
        <end position="364"/>
    </location>
</feature>
<protein>
    <submittedName>
        <fullName evidence="5">Cellulase/chitin deacetylase</fullName>
    </submittedName>
</protein>
<dbReference type="InterPro" id="IPR002509">
    <property type="entry name" value="NODB_dom"/>
</dbReference>
<evidence type="ECO:0000256" key="2">
    <source>
        <dbReference type="ARBA" id="ARBA00022801"/>
    </source>
</evidence>
<dbReference type="AlphaFoldDB" id="A0A0B4ZN67"/>
<dbReference type="Gene3D" id="3.20.20.370">
    <property type="entry name" value="Glycoside hydrolase/deacetylase"/>
    <property type="match status" value="1"/>
</dbReference>
<dbReference type="PROSITE" id="PS51677">
    <property type="entry name" value="NODB"/>
    <property type="match status" value="1"/>
</dbReference>
<dbReference type="PANTHER" id="PTHR10587:SF133">
    <property type="entry name" value="CHITIN DEACETYLASE 1-RELATED"/>
    <property type="match status" value="1"/>
</dbReference>
<proteinExistence type="predicted"/>
<evidence type="ECO:0000256" key="1">
    <source>
        <dbReference type="ARBA" id="ARBA00022723"/>
    </source>
</evidence>
<sequence>MIAIPIPASPQKSSSMATGRVRPLSSPKAFIKKSTPYRPILAASSTIGQGNSSRSSHSWAAGRMTSAANSWIHFWICCWSSLRFREKSLMAPSYSLVTIGANGFVYREGMERPVRRRSVILGGAAFGAVHLFGRRVAAGDEIALDGPATMGTGAGRGPSTQLTDPPIPPIDALAGLFVTHVDVDRRMLSLTFDDGPSPSNTPIILDTLAAAGIKATFFLIGVNVRAFPDIARRIVDEGHEVANHSVFHTPYSAGPLSRQIGDNQEIIREATGVTPTAHRAPGLTRGAPILEQCRVHGVFELHTHMDTNDWRTPRRSASNLIDEFGRNLRNGATPIYHDGGARRPTADAVPGFIRIARDRGYELVTVAELVRAGIPQPATPFYTSGGVGGIGVVGIDTGSGADGTSDTTATGDLSDYCPTCEYDARAELVAALEGGGWGPAERRRIVEAIADYDLAVG</sequence>
<reference evidence="5" key="1">
    <citation type="submission" date="2014-12" db="EMBL/GenBank/DDBJ databases">
        <title>Screening of lipase, protease and cellulase gene production in a fosmid metagenomic library from Lake Elementaita.</title>
        <authorList>
            <person name="Akanga J.O."/>
            <person name="Boga H.I."/>
            <person name="Klenk H.-P."/>
        </authorList>
    </citation>
    <scope>NUCLEOTIDE SEQUENCE</scope>
</reference>
<dbReference type="InterPro" id="IPR050248">
    <property type="entry name" value="Polysacc_deacetylase_ArnD"/>
</dbReference>
<dbReference type="InterPro" id="IPR011330">
    <property type="entry name" value="Glyco_hydro/deAcase_b/a-brl"/>
</dbReference>
<dbReference type="EMBL" id="KP262465">
    <property type="protein sequence ID" value="AJD73978.1"/>
    <property type="molecule type" value="Genomic_DNA"/>
</dbReference>
<organism evidence="5">
    <name type="scientific">uncultured microorganism</name>
    <dbReference type="NCBI Taxonomy" id="358574"/>
    <lineage>
        <taxon>unclassified sequences</taxon>
        <taxon>environmental samples</taxon>
    </lineage>
</organism>
<name>A0A0B4ZN67_9ZZZZ</name>